<name>A0ABP5AJA1_9MICO</name>
<organism evidence="1 2">
    <name type="scientific">Microbacterium aoyamense</name>
    <dbReference type="NCBI Taxonomy" id="344166"/>
    <lineage>
        <taxon>Bacteria</taxon>
        <taxon>Bacillati</taxon>
        <taxon>Actinomycetota</taxon>
        <taxon>Actinomycetes</taxon>
        <taxon>Micrococcales</taxon>
        <taxon>Microbacteriaceae</taxon>
        <taxon>Microbacterium</taxon>
    </lineage>
</organism>
<keyword evidence="2" id="KW-1185">Reference proteome</keyword>
<protein>
    <recommendedName>
        <fullName evidence="3">Immunity protein 35</fullName>
    </recommendedName>
</protein>
<evidence type="ECO:0000313" key="1">
    <source>
        <dbReference type="EMBL" id="GAA1915151.1"/>
    </source>
</evidence>
<accession>A0ABP5AJA1</accession>
<comment type="caution">
    <text evidence="1">The sequence shown here is derived from an EMBL/GenBank/DDBJ whole genome shotgun (WGS) entry which is preliminary data.</text>
</comment>
<dbReference type="RefSeq" id="WP_248144954.1">
    <property type="nucleotide sequence ID" value="NZ_BAAAOF010000002.1"/>
</dbReference>
<dbReference type="Proteomes" id="UP001501343">
    <property type="component" value="Unassembled WGS sequence"/>
</dbReference>
<reference evidence="2" key="1">
    <citation type="journal article" date="2019" name="Int. J. Syst. Evol. Microbiol.">
        <title>The Global Catalogue of Microorganisms (GCM) 10K type strain sequencing project: providing services to taxonomists for standard genome sequencing and annotation.</title>
        <authorList>
            <consortium name="The Broad Institute Genomics Platform"/>
            <consortium name="The Broad Institute Genome Sequencing Center for Infectious Disease"/>
            <person name="Wu L."/>
            <person name="Ma J."/>
        </authorList>
    </citation>
    <scope>NUCLEOTIDE SEQUENCE [LARGE SCALE GENOMIC DNA]</scope>
    <source>
        <strain evidence="2">JCM 14900</strain>
    </source>
</reference>
<gene>
    <name evidence="1" type="ORF">GCM10009775_04480</name>
</gene>
<evidence type="ECO:0000313" key="2">
    <source>
        <dbReference type="Proteomes" id="UP001501343"/>
    </source>
</evidence>
<dbReference type="EMBL" id="BAAAOF010000002">
    <property type="protein sequence ID" value="GAA1915151.1"/>
    <property type="molecule type" value="Genomic_DNA"/>
</dbReference>
<sequence>MTAKVILELADEIAKGDFEDRGWMIDALDRARAALLTIGTPPTGGWEYSIAYPQGDGWTTDGAEVFETHDAAEVELDSESYLAADRIVRRRPAGPWEVVPDGHAG</sequence>
<proteinExistence type="predicted"/>
<evidence type="ECO:0008006" key="3">
    <source>
        <dbReference type="Google" id="ProtNLM"/>
    </source>
</evidence>